<dbReference type="InterPro" id="IPR055558">
    <property type="entry name" value="DUF7134"/>
</dbReference>
<dbReference type="OrthoDB" id="227596at2"/>
<dbReference type="CDD" id="cd16917">
    <property type="entry name" value="HATPase_UhpB-NarQ-NarX-like"/>
    <property type="match status" value="1"/>
</dbReference>
<evidence type="ECO:0000259" key="11">
    <source>
        <dbReference type="Pfam" id="PF07730"/>
    </source>
</evidence>
<dbReference type="GO" id="GO:0046983">
    <property type="term" value="F:protein dimerization activity"/>
    <property type="evidence" value="ECO:0007669"/>
    <property type="project" value="InterPro"/>
</dbReference>
<keyword evidence="14" id="KW-1185">Reference proteome</keyword>
<dbReference type="SUPFAM" id="SSF55874">
    <property type="entry name" value="ATPase domain of HSP90 chaperone/DNA topoisomerase II/histidine kinase"/>
    <property type="match status" value="1"/>
</dbReference>
<comment type="caution">
    <text evidence="13">The sequence shown here is derived from an EMBL/GenBank/DDBJ whole genome shotgun (WGS) entry which is preliminary data.</text>
</comment>
<keyword evidence="4" id="KW-0808">Transferase</keyword>
<feature type="transmembrane region" description="Helical" evidence="9">
    <location>
        <begin position="116"/>
        <end position="138"/>
    </location>
</feature>
<reference evidence="13 14" key="1">
    <citation type="submission" date="2018-08" db="EMBL/GenBank/DDBJ databases">
        <title>Isolation, diversity and antifungal activity of Actinobacteria from cow dung.</title>
        <authorList>
            <person name="Ling L."/>
        </authorList>
    </citation>
    <scope>NUCLEOTIDE SEQUENCE [LARGE SCALE GENOMIC DNA]</scope>
    <source>
        <strain evidence="13 14">NEAU-LLE</strain>
    </source>
</reference>
<dbReference type="EC" id="2.7.13.3" evidence="2"/>
<evidence type="ECO:0000256" key="3">
    <source>
        <dbReference type="ARBA" id="ARBA00022553"/>
    </source>
</evidence>
<evidence type="ECO:0000256" key="6">
    <source>
        <dbReference type="ARBA" id="ARBA00022777"/>
    </source>
</evidence>
<keyword evidence="9" id="KW-0812">Transmembrane</keyword>
<evidence type="ECO:0000256" key="9">
    <source>
        <dbReference type="SAM" id="Phobius"/>
    </source>
</evidence>
<gene>
    <name evidence="13" type="ORF">DY023_17195</name>
</gene>
<protein>
    <recommendedName>
        <fullName evidence="2">histidine kinase</fullName>
        <ecNumber evidence="2">2.7.13.3</ecNumber>
    </recommendedName>
</protein>
<sequence length="391" mass="40961">MIRRFWARHPLFADILIALFCLFPALAQASTYGSTSAVDGGQITAAVAWTPAVLAMIATCVLLVWRRRWPMLVFVASIVVAVLYMLLTEPVASFLIAVTAYTLAVYRSARACWTALGIGIGVLALLGVSMSLTGALSWGTSINAILGELVLGLIGALIGVNVGNRKRYMEAVLARSRQLLVERDQHAQLAAAAERERIAREMHDIVSHSLTVVVALSEGAAATGDPDRARDASLAAADTARSALAEMRSMLGVLRAGDAPLEPAAPIDPAEPVAAARSAGFTVSLVTKGSPELPPAVAFAVGRIVQEGLTNAMRHAPKATAIDVRIDYAADPLVVEIVNDGASTGTDDPGFGLRGLAERAAHLGGSFRSGAVGGGRWMLRAELPRPIESAS</sequence>
<evidence type="ECO:0000313" key="14">
    <source>
        <dbReference type="Proteomes" id="UP000262172"/>
    </source>
</evidence>
<dbReference type="InterPro" id="IPR050482">
    <property type="entry name" value="Sensor_HK_TwoCompSys"/>
</dbReference>
<feature type="signal peptide" evidence="10">
    <location>
        <begin position="1"/>
        <end position="29"/>
    </location>
</feature>
<feature type="transmembrane region" description="Helical" evidence="9">
    <location>
        <begin position="71"/>
        <end position="87"/>
    </location>
</feature>
<proteinExistence type="predicted"/>
<dbReference type="Gene3D" id="3.30.565.10">
    <property type="entry name" value="Histidine kinase-like ATPase, C-terminal domain"/>
    <property type="match status" value="1"/>
</dbReference>
<dbReference type="PANTHER" id="PTHR24421:SF10">
    <property type="entry name" value="NITRATE_NITRITE SENSOR PROTEIN NARQ"/>
    <property type="match status" value="1"/>
</dbReference>
<evidence type="ECO:0000256" key="1">
    <source>
        <dbReference type="ARBA" id="ARBA00000085"/>
    </source>
</evidence>
<evidence type="ECO:0000259" key="12">
    <source>
        <dbReference type="Pfam" id="PF23539"/>
    </source>
</evidence>
<dbReference type="GO" id="GO:0005524">
    <property type="term" value="F:ATP binding"/>
    <property type="evidence" value="ECO:0007669"/>
    <property type="project" value="UniProtKB-KW"/>
</dbReference>
<name>A0A371NPE5_9MICO</name>
<evidence type="ECO:0000256" key="4">
    <source>
        <dbReference type="ARBA" id="ARBA00022679"/>
    </source>
</evidence>
<dbReference type="PANTHER" id="PTHR24421">
    <property type="entry name" value="NITRATE/NITRITE SENSOR PROTEIN NARX-RELATED"/>
    <property type="match status" value="1"/>
</dbReference>
<evidence type="ECO:0000313" key="13">
    <source>
        <dbReference type="EMBL" id="REJ04043.1"/>
    </source>
</evidence>
<keyword evidence="9" id="KW-1133">Transmembrane helix</keyword>
<comment type="catalytic activity">
    <reaction evidence="1">
        <text>ATP + protein L-histidine = ADP + protein N-phospho-L-histidine.</text>
        <dbReference type="EC" id="2.7.13.3"/>
    </reaction>
</comment>
<feature type="transmembrane region" description="Helical" evidence="9">
    <location>
        <begin position="43"/>
        <end position="64"/>
    </location>
</feature>
<feature type="transmembrane region" description="Helical" evidence="9">
    <location>
        <begin position="93"/>
        <end position="109"/>
    </location>
</feature>
<dbReference type="GO" id="GO:0016020">
    <property type="term" value="C:membrane"/>
    <property type="evidence" value="ECO:0007669"/>
    <property type="project" value="InterPro"/>
</dbReference>
<dbReference type="InterPro" id="IPR036890">
    <property type="entry name" value="HATPase_C_sf"/>
</dbReference>
<keyword evidence="10" id="KW-0732">Signal</keyword>
<evidence type="ECO:0000256" key="2">
    <source>
        <dbReference type="ARBA" id="ARBA00012438"/>
    </source>
</evidence>
<accession>A0A371NPE5</accession>
<feature type="chain" id="PRO_5016910269" description="histidine kinase" evidence="10">
    <location>
        <begin position="30"/>
        <end position="391"/>
    </location>
</feature>
<feature type="domain" description="Signal transduction histidine kinase subgroup 3 dimerisation and phosphoacceptor" evidence="11">
    <location>
        <begin position="194"/>
        <end position="257"/>
    </location>
</feature>
<evidence type="ECO:0000256" key="7">
    <source>
        <dbReference type="ARBA" id="ARBA00022840"/>
    </source>
</evidence>
<evidence type="ECO:0000256" key="8">
    <source>
        <dbReference type="ARBA" id="ARBA00023012"/>
    </source>
</evidence>
<dbReference type="Pfam" id="PF23539">
    <property type="entry name" value="DUF7134"/>
    <property type="match status" value="1"/>
</dbReference>
<dbReference type="Gene3D" id="1.20.5.1930">
    <property type="match status" value="1"/>
</dbReference>
<keyword evidence="7 13" id="KW-0067">ATP-binding</keyword>
<dbReference type="InterPro" id="IPR011712">
    <property type="entry name" value="Sig_transdc_His_kin_sub3_dim/P"/>
</dbReference>
<dbReference type="Proteomes" id="UP000262172">
    <property type="component" value="Unassembled WGS sequence"/>
</dbReference>
<keyword evidence="6" id="KW-0418">Kinase</keyword>
<feature type="domain" description="DUF7134" evidence="12">
    <location>
        <begin position="3"/>
        <end position="142"/>
    </location>
</feature>
<dbReference type="Pfam" id="PF07730">
    <property type="entry name" value="HisKA_3"/>
    <property type="match status" value="1"/>
</dbReference>
<keyword evidence="5" id="KW-0547">Nucleotide-binding</keyword>
<keyword evidence="9" id="KW-0472">Membrane</keyword>
<dbReference type="EMBL" id="QUAB01000048">
    <property type="protein sequence ID" value="REJ04043.1"/>
    <property type="molecule type" value="Genomic_DNA"/>
</dbReference>
<dbReference type="AlphaFoldDB" id="A0A371NPE5"/>
<feature type="transmembrane region" description="Helical" evidence="9">
    <location>
        <begin position="144"/>
        <end position="163"/>
    </location>
</feature>
<dbReference type="GO" id="GO:0000155">
    <property type="term" value="F:phosphorelay sensor kinase activity"/>
    <property type="evidence" value="ECO:0007669"/>
    <property type="project" value="InterPro"/>
</dbReference>
<organism evidence="13 14">
    <name type="scientific">Microbacterium bovistercoris</name>
    <dbReference type="NCBI Taxonomy" id="2293570"/>
    <lineage>
        <taxon>Bacteria</taxon>
        <taxon>Bacillati</taxon>
        <taxon>Actinomycetota</taxon>
        <taxon>Actinomycetes</taxon>
        <taxon>Micrococcales</taxon>
        <taxon>Microbacteriaceae</taxon>
        <taxon>Microbacterium</taxon>
    </lineage>
</organism>
<evidence type="ECO:0000256" key="10">
    <source>
        <dbReference type="SAM" id="SignalP"/>
    </source>
</evidence>
<keyword evidence="8" id="KW-0902">Two-component regulatory system</keyword>
<keyword evidence="3" id="KW-0597">Phosphoprotein</keyword>
<evidence type="ECO:0000256" key="5">
    <source>
        <dbReference type="ARBA" id="ARBA00022741"/>
    </source>
</evidence>